<evidence type="ECO:0000313" key="2">
    <source>
        <dbReference type="Proteomes" id="UP001177212"/>
    </source>
</evidence>
<dbReference type="Proteomes" id="UP001177212">
    <property type="component" value="Unassembled WGS sequence"/>
</dbReference>
<accession>A0ABT9FD83</accession>
<name>A0ABT9FD83_9GAMM</name>
<dbReference type="RefSeq" id="WP_305471718.1">
    <property type="nucleotide sequence ID" value="NZ_JAUYVT010000004.1"/>
</dbReference>
<evidence type="ECO:0000313" key="1">
    <source>
        <dbReference type="EMBL" id="MDP2564441.1"/>
    </source>
</evidence>
<gene>
    <name evidence="1" type="ORF">Q8W34_07325</name>
</gene>
<keyword evidence="2" id="KW-1185">Reference proteome</keyword>
<comment type="caution">
    <text evidence="1">The sequence shown here is derived from an EMBL/GenBank/DDBJ whole genome shotgun (WGS) entry which is preliminary data.</text>
</comment>
<organism evidence="1 2">
    <name type="scientific">Pseudoalteromonas marina</name>
    <dbReference type="NCBI Taxonomy" id="267375"/>
    <lineage>
        <taxon>Bacteria</taxon>
        <taxon>Pseudomonadati</taxon>
        <taxon>Pseudomonadota</taxon>
        <taxon>Gammaproteobacteria</taxon>
        <taxon>Alteromonadales</taxon>
        <taxon>Pseudoalteromonadaceae</taxon>
        <taxon>Pseudoalteromonas</taxon>
    </lineage>
</organism>
<sequence>MSHKIVVGCGVFKVGSGFIAKLLNYRFLDVSVCKVLSQSDMDAVRIIPVVSKEDLLQSLHHLENNKRFVSQKHLLFVMNHRPSSHLYKKMYLDMFLEFQELIRKAGFEPRLLVLPVLDFVDFSSSFKELRSDCAEHALLGSLDDFYNGVQLMVGKAREHQFMLDKVRMAALLGGMRGETDLPKTSSEAMCWSPPDWVWVLFGTSDSKIQQLNDVISQEIDNRDYWENKAVALAKHVGDFFDADVGEQTTDNCPVAKAYELIEEHKIELDVK</sequence>
<dbReference type="EMBL" id="JAUYVT010000004">
    <property type="protein sequence ID" value="MDP2564441.1"/>
    <property type="molecule type" value="Genomic_DNA"/>
</dbReference>
<proteinExistence type="predicted"/>
<reference evidence="1" key="1">
    <citation type="submission" date="2023-07" db="EMBL/GenBank/DDBJ databases">
        <title>Genome content predicts the carbon catabolic preferences of heterotrophic bacteria.</title>
        <authorList>
            <person name="Gralka M."/>
        </authorList>
    </citation>
    <scope>NUCLEOTIDE SEQUENCE</scope>
    <source>
        <strain evidence="1">4G09</strain>
    </source>
</reference>
<protein>
    <submittedName>
        <fullName evidence="1">Uncharacterized protein</fullName>
    </submittedName>
</protein>